<dbReference type="EMBL" id="LYXE01000062">
    <property type="protein sequence ID" value="PDW00018.1"/>
    <property type="molecule type" value="Genomic_DNA"/>
</dbReference>
<dbReference type="OrthoDB" id="165565at2"/>
<sequence length="92" mass="10189">MIQLDVAVMTTRTPSEERDNIPMGRSALLILERDGSLHQYPPAQGHTAPSQAMINLNQEEAKPGLIDHLLAFAFDILGVTKLELRINEQPEA</sequence>
<gene>
    <name evidence="1" type="ORF">A9Q02_11325</name>
</gene>
<protein>
    <submittedName>
        <fullName evidence="1">Uncharacterized protein</fullName>
    </submittedName>
</protein>
<name>A0A2H3KPE6_9CHLR</name>
<dbReference type="AlphaFoldDB" id="A0A2H3KPE6"/>
<organism evidence="1 2">
    <name type="scientific">Candidatus Chloroploca asiatica</name>
    <dbReference type="NCBI Taxonomy" id="1506545"/>
    <lineage>
        <taxon>Bacteria</taxon>
        <taxon>Bacillati</taxon>
        <taxon>Chloroflexota</taxon>
        <taxon>Chloroflexia</taxon>
        <taxon>Chloroflexales</taxon>
        <taxon>Chloroflexineae</taxon>
        <taxon>Oscillochloridaceae</taxon>
        <taxon>Candidatus Chloroploca</taxon>
    </lineage>
</organism>
<reference evidence="1 2" key="1">
    <citation type="submission" date="2016-05" db="EMBL/GenBank/DDBJ databases">
        <authorList>
            <person name="Lavstsen T."/>
            <person name="Jespersen J.S."/>
        </authorList>
    </citation>
    <scope>NUCLEOTIDE SEQUENCE [LARGE SCALE GENOMIC DNA]</scope>
    <source>
        <strain evidence="1 2">B7-9</strain>
    </source>
</reference>
<comment type="caution">
    <text evidence="1">The sequence shown here is derived from an EMBL/GenBank/DDBJ whole genome shotgun (WGS) entry which is preliminary data.</text>
</comment>
<evidence type="ECO:0000313" key="1">
    <source>
        <dbReference type="EMBL" id="PDW00018.1"/>
    </source>
</evidence>
<accession>A0A2H3KPE6</accession>
<dbReference type="Proteomes" id="UP000220922">
    <property type="component" value="Unassembled WGS sequence"/>
</dbReference>
<keyword evidence="2" id="KW-1185">Reference proteome</keyword>
<evidence type="ECO:0000313" key="2">
    <source>
        <dbReference type="Proteomes" id="UP000220922"/>
    </source>
</evidence>
<proteinExistence type="predicted"/>
<dbReference type="RefSeq" id="WP_097651399.1">
    <property type="nucleotide sequence ID" value="NZ_LYXE01000062.1"/>
</dbReference>